<evidence type="ECO:0000256" key="3">
    <source>
        <dbReference type="ARBA" id="ARBA00006375"/>
    </source>
</evidence>
<organism evidence="15">
    <name type="scientific">Talaromyces marneffei PM1</name>
    <dbReference type="NCBI Taxonomy" id="1077442"/>
    <lineage>
        <taxon>Eukaryota</taxon>
        <taxon>Fungi</taxon>
        <taxon>Dikarya</taxon>
        <taxon>Ascomycota</taxon>
        <taxon>Pezizomycotina</taxon>
        <taxon>Eurotiomycetes</taxon>
        <taxon>Eurotiomycetidae</taxon>
        <taxon>Eurotiales</taxon>
        <taxon>Trichocomaceae</taxon>
        <taxon>Talaromyces</taxon>
        <taxon>Talaromyces sect. Talaromyces</taxon>
    </lineage>
</organism>
<keyword evidence="11 12" id="KW-0472">Membrane</keyword>
<comment type="function">
    <text evidence="1">Mitochondrial transporter that mediates uptake of thiamine pyrophosphate (ThPP) into mitochondria.</text>
</comment>
<feature type="repeat" description="Solcar" evidence="12">
    <location>
        <begin position="355"/>
        <end position="450"/>
    </location>
</feature>
<evidence type="ECO:0000256" key="1">
    <source>
        <dbReference type="ARBA" id="ARBA00002238"/>
    </source>
</evidence>
<dbReference type="PANTHER" id="PTHR24089">
    <property type="entry name" value="SOLUTE CARRIER FAMILY 25"/>
    <property type="match status" value="1"/>
</dbReference>
<keyword evidence="8" id="KW-0999">Mitochondrion inner membrane</keyword>
<feature type="compositionally biased region" description="Basic and acidic residues" evidence="14">
    <location>
        <begin position="1"/>
        <end position="13"/>
    </location>
</feature>
<name>A0A093XN65_TALMA</name>
<comment type="subcellular location">
    <subcellularLocation>
        <location evidence="2">Mitochondrion inner membrane</location>
        <topology evidence="2">Multi-pass membrane protein</topology>
    </subcellularLocation>
</comment>
<evidence type="ECO:0000256" key="8">
    <source>
        <dbReference type="ARBA" id="ARBA00022792"/>
    </source>
</evidence>
<dbReference type="GO" id="GO:0090422">
    <property type="term" value="F:thiamine pyrophosphate transmembrane transporter activity"/>
    <property type="evidence" value="ECO:0007669"/>
    <property type="project" value="UniProtKB-ARBA"/>
</dbReference>
<dbReference type="InterPro" id="IPR002067">
    <property type="entry name" value="MCP"/>
</dbReference>
<feature type="repeat" description="Solcar" evidence="12">
    <location>
        <begin position="260"/>
        <end position="346"/>
    </location>
</feature>
<dbReference type="InterPro" id="IPR018108">
    <property type="entry name" value="MCP_transmembrane"/>
</dbReference>
<proteinExistence type="inferred from homology"/>
<dbReference type="PROSITE" id="PS50920">
    <property type="entry name" value="SOLCAR"/>
    <property type="match status" value="3"/>
</dbReference>
<evidence type="ECO:0000256" key="12">
    <source>
        <dbReference type="PROSITE-ProRule" id="PRU00282"/>
    </source>
</evidence>
<feature type="repeat" description="Solcar" evidence="12">
    <location>
        <begin position="153"/>
        <end position="251"/>
    </location>
</feature>
<evidence type="ECO:0000256" key="14">
    <source>
        <dbReference type="SAM" id="MobiDB-lite"/>
    </source>
</evidence>
<feature type="region of interest" description="Disordered" evidence="14">
    <location>
        <begin position="1"/>
        <end position="36"/>
    </location>
</feature>
<dbReference type="AlphaFoldDB" id="A0A093XN65"/>
<evidence type="ECO:0000256" key="13">
    <source>
        <dbReference type="RuleBase" id="RU000488"/>
    </source>
</evidence>
<evidence type="ECO:0000256" key="6">
    <source>
        <dbReference type="ARBA" id="ARBA00022692"/>
    </source>
</evidence>
<keyword evidence="5 13" id="KW-0813">Transport</keyword>
<dbReference type="Gene3D" id="1.50.40.10">
    <property type="entry name" value="Mitochondrial carrier domain"/>
    <property type="match status" value="1"/>
</dbReference>
<evidence type="ECO:0000256" key="2">
    <source>
        <dbReference type="ARBA" id="ARBA00004448"/>
    </source>
</evidence>
<dbReference type="Pfam" id="PF00153">
    <property type="entry name" value="Mito_carr"/>
    <property type="match status" value="3"/>
</dbReference>
<keyword evidence="7" id="KW-0677">Repeat</keyword>
<dbReference type="FunFam" id="1.50.40.10:FF:000011">
    <property type="entry name" value="Mitochondrial thiamine pyrophosphate carrier 1"/>
    <property type="match status" value="1"/>
</dbReference>
<evidence type="ECO:0000256" key="11">
    <source>
        <dbReference type="ARBA" id="ARBA00023136"/>
    </source>
</evidence>
<dbReference type="PRINTS" id="PR00926">
    <property type="entry name" value="MITOCARRIER"/>
</dbReference>
<dbReference type="InterPro" id="IPR023395">
    <property type="entry name" value="MCP_dom_sf"/>
</dbReference>
<dbReference type="SUPFAM" id="SSF103506">
    <property type="entry name" value="Mitochondrial carrier"/>
    <property type="match status" value="1"/>
</dbReference>
<evidence type="ECO:0000256" key="5">
    <source>
        <dbReference type="ARBA" id="ARBA00022448"/>
    </source>
</evidence>
<evidence type="ECO:0000256" key="4">
    <source>
        <dbReference type="ARBA" id="ARBA00021935"/>
    </source>
</evidence>
<feature type="compositionally biased region" description="Basic and acidic residues" evidence="14">
    <location>
        <begin position="20"/>
        <end position="36"/>
    </location>
</feature>
<evidence type="ECO:0000256" key="10">
    <source>
        <dbReference type="ARBA" id="ARBA00023128"/>
    </source>
</evidence>
<protein>
    <recommendedName>
        <fullName evidence="4">Mitochondrial thiamine pyrophosphate carrier 1</fullName>
    </recommendedName>
</protein>
<gene>
    <name evidence="15" type="ORF">GQ26_0181560</name>
</gene>
<comment type="caution">
    <text evidence="15">The sequence shown here is derived from an EMBL/GenBank/DDBJ whole genome shotgun (WGS) entry which is preliminary data.</text>
</comment>
<dbReference type="eggNOG" id="KOG0752">
    <property type="taxonomic scope" value="Eukaryota"/>
</dbReference>
<accession>A0A093XN65</accession>
<comment type="similarity">
    <text evidence="3 13">Belongs to the mitochondrial carrier (TC 2.A.29) family.</text>
</comment>
<sequence>MGEIGAHYKDLKAYRKRKREGKDTKTNNKKKRTDEPRRRRCWDWMITTGNCHYAKNRSSFKEYRRVGKSIPNGVIEGILTFIAGVGSVELRVRTAYEERSSVRTLVLQDVLHIPVELKPLPEGMMTCEMKEGVNEGNKAGCMSPGVERLKDEGTRTQVVIAGGIAGLVSRFCIAPLDVVKIRLQLQIHSLSDPTSHYGLKGPVYKGTLRTMQAIVREEGIAGLWKGNISAELLYVCYGGLQFAGYRTTTQLLQELPTRLPPTAESFVSGAVAGGIATATTYPLDLLRTRFAAQGNERIYASILGSIRDINRTEGPRGFFRGCSAAVMQIVPYMGLFFATYETLRLPLGEMPSLLPFGSSDAAAGMLASVIAKTGVFPLDLVRKRLQVQGPHRSRYVHTNIPEYSGVVRTIVIILQTQGVRGLYRGLTVSLIKAAPASAVTMWTYERALNLMRERE</sequence>
<evidence type="ECO:0000256" key="7">
    <source>
        <dbReference type="ARBA" id="ARBA00022737"/>
    </source>
</evidence>
<evidence type="ECO:0000256" key="9">
    <source>
        <dbReference type="ARBA" id="ARBA00022989"/>
    </source>
</evidence>
<evidence type="ECO:0000313" key="15">
    <source>
        <dbReference type="EMBL" id="KFX46673.1"/>
    </source>
</evidence>
<keyword evidence="6 12" id="KW-0812">Transmembrane</keyword>
<keyword evidence="9" id="KW-1133">Transmembrane helix</keyword>
<keyword evidence="10" id="KW-0496">Mitochondrion</keyword>
<dbReference type="EMBL" id="JPOX01000018">
    <property type="protein sequence ID" value="KFX46673.1"/>
    <property type="molecule type" value="Genomic_DNA"/>
</dbReference>
<dbReference type="GO" id="GO:0005743">
    <property type="term" value="C:mitochondrial inner membrane"/>
    <property type="evidence" value="ECO:0007669"/>
    <property type="project" value="UniProtKB-SubCell"/>
</dbReference>
<reference evidence="15" key="1">
    <citation type="journal article" date="2014" name="PLoS Genet.">
        <title>Signature Gene Expression Reveals Novel Clues to the Molecular Mechanisms of Dimorphic Transition in Penicillium marneffei.</title>
        <authorList>
            <person name="Yang E."/>
            <person name="Wang G."/>
            <person name="Cai J."/>
            <person name="Woo P.C."/>
            <person name="Lau S.K."/>
            <person name="Yuen K.-Y."/>
            <person name="Chow W.-N."/>
            <person name="Lin X."/>
        </authorList>
    </citation>
    <scope>NUCLEOTIDE SEQUENCE [LARGE SCALE GENOMIC DNA]</scope>
    <source>
        <strain evidence="15">PM1</strain>
    </source>
</reference>